<evidence type="ECO:0000313" key="1">
    <source>
        <dbReference type="EMBL" id="CCI28294.1"/>
    </source>
</evidence>
<evidence type="ECO:0000313" key="2">
    <source>
        <dbReference type="Proteomes" id="UP000004775"/>
    </source>
</evidence>
<sequence length="61" mass="7019">MKNCKFFSQKKSIIENVLNSSFYNEGFFVKTSWGMYSTFHVTEVSTSFANKGLKPLAYTSF</sequence>
<organism evidence="1 2">
    <name type="scientific">Microcystis aeruginosa PCC 9809</name>
    <dbReference type="NCBI Taxonomy" id="1160285"/>
    <lineage>
        <taxon>Bacteria</taxon>
        <taxon>Bacillati</taxon>
        <taxon>Cyanobacteriota</taxon>
        <taxon>Cyanophyceae</taxon>
        <taxon>Oscillatoriophycideae</taxon>
        <taxon>Chroococcales</taxon>
        <taxon>Microcystaceae</taxon>
        <taxon>Microcystis</taxon>
    </lineage>
</organism>
<dbReference type="EMBL" id="CAIO01000448">
    <property type="protein sequence ID" value="CCI28294.1"/>
    <property type="molecule type" value="Genomic_DNA"/>
</dbReference>
<reference evidence="1 2" key="1">
    <citation type="submission" date="2012-04" db="EMBL/GenBank/DDBJ databases">
        <authorList>
            <person name="Genoscope - CEA"/>
        </authorList>
    </citation>
    <scope>NUCLEOTIDE SEQUENCE [LARGE SCALE GENOMIC DNA]</scope>
    <source>
        <strain evidence="1 2">9809</strain>
    </source>
</reference>
<dbReference type="AlphaFoldDB" id="I4I1X0"/>
<gene>
    <name evidence="1" type="ORF">MICAH_5010006</name>
</gene>
<accession>I4I1X0</accession>
<dbReference type="HOGENOM" id="CLU_2917456_0_0_3"/>
<proteinExistence type="predicted"/>
<comment type="caution">
    <text evidence="1">The sequence shown here is derived from an EMBL/GenBank/DDBJ whole genome shotgun (WGS) entry which is preliminary data.</text>
</comment>
<dbReference type="Proteomes" id="UP000004775">
    <property type="component" value="Unassembled WGS sequence"/>
</dbReference>
<protein>
    <submittedName>
        <fullName evidence="1">Uncharacterized protein</fullName>
    </submittedName>
</protein>
<name>I4I1X0_MICAE</name>